<keyword evidence="12 13" id="KW-0472">Membrane</keyword>
<organism evidence="15 16">
    <name type="scientific">Aerolutibacter ruishenii</name>
    <dbReference type="NCBI Taxonomy" id="686800"/>
    <lineage>
        <taxon>Bacteria</taxon>
        <taxon>Pseudomonadati</taxon>
        <taxon>Pseudomonadota</taxon>
        <taxon>Gammaproteobacteria</taxon>
        <taxon>Lysobacterales</taxon>
        <taxon>Lysobacteraceae</taxon>
        <taxon>Aerolutibacter</taxon>
    </lineage>
</organism>
<comment type="caution">
    <text evidence="15">The sequence shown here is derived from an EMBL/GenBank/DDBJ whole genome shotgun (WGS) entry which is preliminary data.</text>
</comment>
<keyword evidence="9" id="KW-0249">Electron transport</keyword>
<evidence type="ECO:0000256" key="1">
    <source>
        <dbReference type="ARBA" id="ARBA00001971"/>
    </source>
</evidence>
<evidence type="ECO:0000256" key="10">
    <source>
        <dbReference type="ARBA" id="ARBA00022989"/>
    </source>
</evidence>
<evidence type="ECO:0000256" key="6">
    <source>
        <dbReference type="ARBA" id="ARBA00022617"/>
    </source>
</evidence>
<keyword evidence="11" id="KW-0408">Iron</keyword>
<dbReference type="GO" id="GO:0046872">
    <property type="term" value="F:metal ion binding"/>
    <property type="evidence" value="ECO:0007669"/>
    <property type="project" value="UniProtKB-KW"/>
</dbReference>
<dbReference type="GO" id="GO:0008863">
    <property type="term" value="F:formate dehydrogenase (NAD+) activity"/>
    <property type="evidence" value="ECO:0007669"/>
    <property type="project" value="InterPro"/>
</dbReference>
<dbReference type="AlphaFoldDB" id="A0A562LVA7"/>
<dbReference type="Gene3D" id="1.20.950.20">
    <property type="entry name" value="Transmembrane di-heme cytochromes, Chain C"/>
    <property type="match status" value="1"/>
</dbReference>
<keyword evidence="8" id="KW-0479">Metal-binding</keyword>
<dbReference type="GO" id="GO:0015944">
    <property type="term" value="P:formate oxidation"/>
    <property type="evidence" value="ECO:0007669"/>
    <property type="project" value="TreeGrafter"/>
</dbReference>
<evidence type="ECO:0000256" key="11">
    <source>
        <dbReference type="ARBA" id="ARBA00023004"/>
    </source>
</evidence>
<evidence type="ECO:0000259" key="14">
    <source>
        <dbReference type="Pfam" id="PF01292"/>
    </source>
</evidence>
<dbReference type="InterPro" id="IPR016174">
    <property type="entry name" value="Di-haem_cyt_TM"/>
</dbReference>
<evidence type="ECO:0000256" key="2">
    <source>
        <dbReference type="ARBA" id="ARBA00004651"/>
    </source>
</evidence>
<dbReference type="GO" id="GO:0036397">
    <property type="term" value="F:formate dehydrogenase (quinone) activity"/>
    <property type="evidence" value="ECO:0007669"/>
    <property type="project" value="TreeGrafter"/>
</dbReference>
<dbReference type="GO" id="GO:0005886">
    <property type="term" value="C:plasma membrane"/>
    <property type="evidence" value="ECO:0007669"/>
    <property type="project" value="UniProtKB-SubCell"/>
</dbReference>
<feature type="transmembrane region" description="Helical" evidence="13">
    <location>
        <begin position="158"/>
        <end position="179"/>
    </location>
</feature>
<comment type="similarity">
    <text evidence="3">Belongs to the formate dehydrogenase gamma subunit family.</text>
</comment>
<keyword evidence="4" id="KW-0813">Transport</keyword>
<dbReference type="Pfam" id="PF01292">
    <property type="entry name" value="Ni_hydr_CYTB"/>
    <property type="match status" value="1"/>
</dbReference>
<evidence type="ECO:0000256" key="3">
    <source>
        <dbReference type="ARBA" id="ARBA00010747"/>
    </source>
</evidence>
<evidence type="ECO:0000256" key="13">
    <source>
        <dbReference type="SAM" id="Phobius"/>
    </source>
</evidence>
<dbReference type="RefSeq" id="WP_144813789.1">
    <property type="nucleotide sequence ID" value="NZ_VLKP01000005.1"/>
</dbReference>
<sequence length="215" mass="24369">MSAGKHPHTIERYRVSTRINHWIVAISFVLAVLSGMSLFHPALFPLSAIFGGGPWTRILHPFIGLLMVVAFVLLALRMWRDNLFVANDRVWMRNVRKVLDNDDEDLPPAGRFNAGQKVLFWALIVFLLALLLSGLVIWRAYFSAFFPIGVLRLSSVVHALFGLLLACAIIVHVYAAFWVKGSLGAMTEGKVTYGWAYRHHRQWFRDVISGRRAPD</sequence>
<keyword evidence="5" id="KW-1003">Cell membrane</keyword>
<dbReference type="GO" id="GO:0009326">
    <property type="term" value="C:formate dehydrogenase complex"/>
    <property type="evidence" value="ECO:0007669"/>
    <property type="project" value="InterPro"/>
</dbReference>
<keyword evidence="10 13" id="KW-1133">Transmembrane helix</keyword>
<dbReference type="SUPFAM" id="SSF81342">
    <property type="entry name" value="Transmembrane di-heme cytochromes"/>
    <property type="match status" value="1"/>
</dbReference>
<evidence type="ECO:0000256" key="7">
    <source>
        <dbReference type="ARBA" id="ARBA00022692"/>
    </source>
</evidence>
<proteinExistence type="inferred from homology"/>
<dbReference type="FunFam" id="1.20.950.20:FF:000002">
    <property type="entry name" value="Formate dehydrogenase cytochrome b556 subunit"/>
    <property type="match status" value="1"/>
</dbReference>
<comment type="subcellular location">
    <subcellularLocation>
        <location evidence="2">Cell membrane</location>
        <topology evidence="2">Multi-pass membrane protein</topology>
    </subcellularLocation>
</comment>
<comment type="cofactor">
    <cofactor evidence="1">
        <name>heme</name>
        <dbReference type="ChEBI" id="CHEBI:30413"/>
    </cofactor>
</comment>
<dbReference type="PANTHER" id="PTHR30074">
    <property type="entry name" value="FORMATE DEHYDROGENASE, NITRATE-INDUCIBLE, CYTOCHROME B556 FDN SUBUNIT"/>
    <property type="match status" value="1"/>
</dbReference>
<evidence type="ECO:0000256" key="4">
    <source>
        <dbReference type="ARBA" id="ARBA00022448"/>
    </source>
</evidence>
<evidence type="ECO:0000313" key="15">
    <source>
        <dbReference type="EMBL" id="TWI11536.1"/>
    </source>
</evidence>
<keyword evidence="6" id="KW-0349">Heme</keyword>
<evidence type="ECO:0000256" key="12">
    <source>
        <dbReference type="ARBA" id="ARBA00023136"/>
    </source>
</evidence>
<dbReference type="OrthoDB" id="197262at2"/>
<dbReference type="Proteomes" id="UP000316471">
    <property type="component" value="Unassembled WGS sequence"/>
</dbReference>
<dbReference type="InterPro" id="IPR051817">
    <property type="entry name" value="FDH_cytochrome_b556_subunit"/>
</dbReference>
<feature type="domain" description="Cytochrome b561 bacterial/Ni-hydrogenase" evidence="14">
    <location>
        <begin position="12"/>
        <end position="188"/>
    </location>
</feature>
<dbReference type="PANTHER" id="PTHR30074:SF5">
    <property type="entry name" value="FORMATE DEHYDROGENASE, NITRATE-INDUCIBLE, CYTOCHROME B556(FDN) SUBUNIT"/>
    <property type="match status" value="1"/>
</dbReference>
<feature type="transmembrane region" description="Helical" evidence="13">
    <location>
        <begin position="59"/>
        <end position="79"/>
    </location>
</feature>
<dbReference type="InterPro" id="IPR011577">
    <property type="entry name" value="Cyt_b561_bac/Ni-Hgenase"/>
</dbReference>
<gene>
    <name evidence="15" type="ORF">IP93_01432</name>
</gene>
<evidence type="ECO:0000256" key="8">
    <source>
        <dbReference type="ARBA" id="ARBA00022723"/>
    </source>
</evidence>
<feature type="transmembrane region" description="Helical" evidence="13">
    <location>
        <begin position="118"/>
        <end position="138"/>
    </location>
</feature>
<keyword evidence="16" id="KW-1185">Reference proteome</keyword>
<dbReference type="GO" id="GO:0009061">
    <property type="term" value="P:anaerobic respiration"/>
    <property type="evidence" value="ECO:0007669"/>
    <property type="project" value="TreeGrafter"/>
</dbReference>
<dbReference type="NCBIfam" id="TIGR01583">
    <property type="entry name" value="formate-DH-gamm"/>
    <property type="match status" value="1"/>
</dbReference>
<name>A0A562LVA7_9GAMM</name>
<keyword evidence="7 13" id="KW-0812">Transmembrane</keyword>
<dbReference type="GO" id="GO:0022904">
    <property type="term" value="P:respiratory electron transport chain"/>
    <property type="evidence" value="ECO:0007669"/>
    <property type="project" value="InterPro"/>
</dbReference>
<dbReference type="InterPro" id="IPR006471">
    <property type="entry name" value="Formate_DH_gsu"/>
</dbReference>
<reference evidence="15 16" key="1">
    <citation type="journal article" date="2015" name="Stand. Genomic Sci.">
        <title>Genomic Encyclopedia of Bacterial and Archaeal Type Strains, Phase III: the genomes of soil and plant-associated and newly described type strains.</title>
        <authorList>
            <person name="Whitman W.B."/>
            <person name="Woyke T."/>
            <person name="Klenk H.P."/>
            <person name="Zhou Y."/>
            <person name="Lilburn T.G."/>
            <person name="Beck B.J."/>
            <person name="De Vos P."/>
            <person name="Vandamme P."/>
            <person name="Eisen J.A."/>
            <person name="Garrity G."/>
            <person name="Hugenholtz P."/>
            <person name="Kyrpides N.C."/>
        </authorList>
    </citation>
    <scope>NUCLEOTIDE SEQUENCE [LARGE SCALE GENOMIC DNA]</scope>
    <source>
        <strain evidence="15 16">CGMCC 1.10136</strain>
    </source>
</reference>
<dbReference type="GO" id="GO:0009055">
    <property type="term" value="F:electron transfer activity"/>
    <property type="evidence" value="ECO:0007669"/>
    <property type="project" value="InterPro"/>
</dbReference>
<evidence type="ECO:0000256" key="9">
    <source>
        <dbReference type="ARBA" id="ARBA00022982"/>
    </source>
</evidence>
<evidence type="ECO:0000256" key="5">
    <source>
        <dbReference type="ARBA" id="ARBA00022475"/>
    </source>
</evidence>
<evidence type="ECO:0000313" key="16">
    <source>
        <dbReference type="Proteomes" id="UP000316471"/>
    </source>
</evidence>
<dbReference type="EMBL" id="VLKP01000005">
    <property type="protein sequence ID" value="TWI11536.1"/>
    <property type="molecule type" value="Genomic_DNA"/>
</dbReference>
<protein>
    <submittedName>
        <fullName evidence="15">Formate dehydrogenase subunit gamma</fullName>
    </submittedName>
</protein>
<accession>A0A562LVA7</accession>
<feature type="transmembrane region" description="Helical" evidence="13">
    <location>
        <begin position="21"/>
        <end position="39"/>
    </location>
</feature>